<dbReference type="PANTHER" id="PTHR30204:SF93">
    <property type="entry name" value="HTH MERR-TYPE DOMAIN-CONTAINING PROTEIN"/>
    <property type="match status" value="1"/>
</dbReference>
<dbReference type="PROSITE" id="PS50937">
    <property type="entry name" value="HTH_MERR_2"/>
    <property type="match status" value="1"/>
</dbReference>
<dbReference type="InterPro" id="IPR009061">
    <property type="entry name" value="DNA-bd_dom_put_sf"/>
</dbReference>
<evidence type="ECO:0000259" key="2">
    <source>
        <dbReference type="PROSITE" id="PS50937"/>
    </source>
</evidence>
<dbReference type="EMBL" id="BAABEO010000026">
    <property type="protein sequence ID" value="GAA3699150.1"/>
    <property type="molecule type" value="Genomic_DNA"/>
</dbReference>
<gene>
    <name evidence="3" type="ORF">GCM10023081_40040</name>
</gene>
<dbReference type="InterPro" id="IPR000551">
    <property type="entry name" value="MerR-type_HTH_dom"/>
</dbReference>
<dbReference type="Gene3D" id="1.10.1660.10">
    <property type="match status" value="1"/>
</dbReference>
<dbReference type="Pfam" id="PF00376">
    <property type="entry name" value="MerR"/>
    <property type="match status" value="1"/>
</dbReference>
<keyword evidence="4" id="KW-1185">Reference proteome</keyword>
<dbReference type="Proteomes" id="UP001500752">
    <property type="component" value="Unassembled WGS sequence"/>
</dbReference>
<sequence length="129" mass="14728">MRIGELAKLSNTPTRSLRYYEEQGLIIPRRLENGYREYDPYLIDRAIQIRGLIDSGIPTKIIALILPCLDKARGIVPEDIEPELLAILRDERDRMTQRIEFLTRNRDSIATYIDAADEALARRTAGTAA</sequence>
<proteinExistence type="predicted"/>
<reference evidence="4" key="1">
    <citation type="journal article" date="2019" name="Int. J. Syst. Evol. Microbiol.">
        <title>The Global Catalogue of Microorganisms (GCM) 10K type strain sequencing project: providing services to taxonomists for standard genome sequencing and annotation.</title>
        <authorList>
            <consortium name="The Broad Institute Genomics Platform"/>
            <consortium name="The Broad Institute Genome Sequencing Center for Infectious Disease"/>
            <person name="Wu L."/>
            <person name="Ma J."/>
        </authorList>
    </citation>
    <scope>NUCLEOTIDE SEQUENCE [LARGE SCALE GENOMIC DNA]</scope>
    <source>
        <strain evidence="4">JCM 30742</strain>
    </source>
</reference>
<dbReference type="SMART" id="SM00422">
    <property type="entry name" value="HTH_MERR"/>
    <property type="match status" value="1"/>
</dbReference>
<dbReference type="RefSeq" id="WP_345153644.1">
    <property type="nucleotide sequence ID" value="NZ_BAABEO010000026.1"/>
</dbReference>
<dbReference type="SUPFAM" id="SSF46955">
    <property type="entry name" value="Putative DNA-binding domain"/>
    <property type="match status" value="1"/>
</dbReference>
<evidence type="ECO:0000313" key="3">
    <source>
        <dbReference type="EMBL" id="GAA3699150.1"/>
    </source>
</evidence>
<evidence type="ECO:0000256" key="1">
    <source>
        <dbReference type="ARBA" id="ARBA00023125"/>
    </source>
</evidence>
<feature type="domain" description="HTH merR-type" evidence="2">
    <location>
        <begin position="1"/>
        <end position="68"/>
    </location>
</feature>
<dbReference type="InterPro" id="IPR047057">
    <property type="entry name" value="MerR_fam"/>
</dbReference>
<dbReference type="CDD" id="cd01282">
    <property type="entry name" value="HTH_MerR-like_sg3"/>
    <property type="match status" value="1"/>
</dbReference>
<organism evidence="3 4">
    <name type="scientific">Arthrobacter ginkgonis</name>
    <dbReference type="NCBI Taxonomy" id="1630594"/>
    <lineage>
        <taxon>Bacteria</taxon>
        <taxon>Bacillati</taxon>
        <taxon>Actinomycetota</taxon>
        <taxon>Actinomycetes</taxon>
        <taxon>Micrococcales</taxon>
        <taxon>Micrococcaceae</taxon>
        <taxon>Arthrobacter</taxon>
    </lineage>
</organism>
<keyword evidence="1" id="KW-0238">DNA-binding</keyword>
<comment type="caution">
    <text evidence="3">The sequence shown here is derived from an EMBL/GenBank/DDBJ whole genome shotgun (WGS) entry which is preliminary data.</text>
</comment>
<dbReference type="PANTHER" id="PTHR30204">
    <property type="entry name" value="REDOX-CYCLING DRUG-SENSING TRANSCRIPTIONAL ACTIVATOR SOXR"/>
    <property type="match status" value="1"/>
</dbReference>
<evidence type="ECO:0000313" key="4">
    <source>
        <dbReference type="Proteomes" id="UP001500752"/>
    </source>
</evidence>
<name>A0ABP7D3P7_9MICC</name>
<accession>A0ABP7D3P7</accession>
<protein>
    <submittedName>
        <fullName evidence="3">MerR family transcriptional regulator</fullName>
    </submittedName>
</protein>